<evidence type="ECO:0000256" key="7">
    <source>
        <dbReference type="HAMAP-Rule" id="MF_00020"/>
    </source>
</evidence>
<evidence type="ECO:0000256" key="6">
    <source>
        <dbReference type="ARBA" id="ARBA00022840"/>
    </source>
</evidence>
<reference evidence="9 10" key="1">
    <citation type="submission" date="2016-09" db="EMBL/GenBank/DDBJ databases">
        <title>Complete genome of Desulfosporosinus sp. OL.</title>
        <authorList>
            <person name="Mardanov A."/>
            <person name="Beletsky A."/>
            <person name="Panova A."/>
            <person name="Karnachuk O."/>
            <person name="Ravin N."/>
        </authorList>
    </citation>
    <scope>NUCLEOTIDE SEQUENCE [LARGE SCALE GENOMIC DNA]</scope>
    <source>
        <strain evidence="9 10">OL</strain>
    </source>
</reference>
<comment type="subunit">
    <text evidence="7">Homodimer.</text>
</comment>
<dbReference type="InterPro" id="IPR043129">
    <property type="entry name" value="ATPase_NBD"/>
</dbReference>
<feature type="active site" description="Proton donor/acceptor" evidence="7">
    <location>
        <position position="147"/>
    </location>
</feature>
<evidence type="ECO:0000256" key="1">
    <source>
        <dbReference type="ARBA" id="ARBA00008748"/>
    </source>
</evidence>
<dbReference type="CDD" id="cd24010">
    <property type="entry name" value="ASKHA_NBD_AcK_PK"/>
    <property type="match status" value="1"/>
</dbReference>
<comment type="catalytic activity">
    <reaction evidence="7">
        <text>acetate + ATP = acetyl phosphate + ADP</text>
        <dbReference type="Rhea" id="RHEA:11352"/>
        <dbReference type="ChEBI" id="CHEBI:22191"/>
        <dbReference type="ChEBI" id="CHEBI:30089"/>
        <dbReference type="ChEBI" id="CHEBI:30616"/>
        <dbReference type="ChEBI" id="CHEBI:456216"/>
        <dbReference type="EC" id="2.7.2.1"/>
    </reaction>
</comment>
<dbReference type="Proteomes" id="UP000186102">
    <property type="component" value="Unassembled WGS sequence"/>
</dbReference>
<dbReference type="AlphaFoldDB" id="A0A1Q8QES6"/>
<dbReference type="GO" id="GO:0005524">
    <property type="term" value="F:ATP binding"/>
    <property type="evidence" value="ECO:0007669"/>
    <property type="project" value="UniProtKB-KW"/>
</dbReference>
<comment type="cofactor">
    <cofactor evidence="7">
        <name>Mg(2+)</name>
        <dbReference type="ChEBI" id="CHEBI:18420"/>
    </cofactor>
    <cofactor evidence="7">
        <name>Mn(2+)</name>
        <dbReference type="ChEBI" id="CHEBI:29035"/>
    </cofactor>
    <text evidence="7">Mg(2+). Can also accept Mn(2+).</text>
</comment>
<dbReference type="PROSITE" id="PS01075">
    <property type="entry name" value="ACETATE_KINASE_1"/>
    <property type="match status" value="1"/>
</dbReference>
<dbReference type="GO" id="GO:0006083">
    <property type="term" value="P:acetate metabolic process"/>
    <property type="evidence" value="ECO:0007669"/>
    <property type="project" value="TreeGrafter"/>
</dbReference>
<dbReference type="InterPro" id="IPR000890">
    <property type="entry name" value="Aliphatic_acid_kin_short-chain"/>
</dbReference>
<dbReference type="UniPathway" id="UPA00340">
    <property type="reaction ID" value="UER00458"/>
</dbReference>
<evidence type="ECO:0000256" key="8">
    <source>
        <dbReference type="RuleBase" id="RU003835"/>
    </source>
</evidence>
<dbReference type="EC" id="2.7.2.1" evidence="7"/>
<dbReference type="RefSeq" id="WP_075367424.1">
    <property type="nucleotide sequence ID" value="NZ_MLBF01000096.1"/>
</dbReference>
<comment type="pathway">
    <text evidence="7">Metabolic intermediate biosynthesis; acetyl-CoA biosynthesis; acetyl-CoA from acetate: step 1/2.</text>
</comment>
<accession>A0A1Q8QES6</accession>
<dbReference type="PROSITE" id="PS01076">
    <property type="entry name" value="ACETATE_KINASE_2"/>
    <property type="match status" value="1"/>
</dbReference>
<comment type="caution">
    <text evidence="9">The sequence shown here is derived from an EMBL/GenBank/DDBJ whole genome shotgun (WGS) entry which is preliminary data.</text>
</comment>
<feature type="binding site" evidence="7">
    <location>
        <begin position="282"/>
        <end position="284"/>
    </location>
    <ligand>
        <name>ATP</name>
        <dbReference type="ChEBI" id="CHEBI:30616"/>
    </ligand>
</feature>
<dbReference type="Pfam" id="PF00871">
    <property type="entry name" value="Acetate_kinase"/>
    <property type="match status" value="1"/>
</dbReference>
<comment type="subcellular location">
    <subcellularLocation>
        <location evidence="7">Cytoplasm</location>
    </subcellularLocation>
</comment>
<dbReference type="STRING" id="1888891.DSOL_5198"/>
<evidence type="ECO:0000256" key="5">
    <source>
        <dbReference type="ARBA" id="ARBA00022777"/>
    </source>
</evidence>
<feature type="binding site" evidence="7">
    <location>
        <position position="14"/>
    </location>
    <ligand>
        <name>ATP</name>
        <dbReference type="ChEBI" id="CHEBI:30616"/>
    </ligand>
</feature>
<proteinExistence type="inferred from homology"/>
<evidence type="ECO:0000313" key="9">
    <source>
        <dbReference type="EMBL" id="OLN25859.1"/>
    </source>
</evidence>
<feature type="binding site" evidence="7">
    <location>
        <position position="90"/>
    </location>
    <ligand>
        <name>substrate</name>
    </ligand>
</feature>
<keyword evidence="5 7" id="KW-0418">Kinase</keyword>
<feature type="binding site" evidence="7">
    <location>
        <position position="7"/>
    </location>
    <ligand>
        <name>Mg(2+)</name>
        <dbReference type="ChEBI" id="CHEBI:18420"/>
    </ligand>
</feature>
<feature type="site" description="Transition state stabilizer" evidence="7">
    <location>
        <position position="179"/>
    </location>
</feature>
<dbReference type="PRINTS" id="PR00471">
    <property type="entry name" value="ACETATEKNASE"/>
</dbReference>
<comment type="similarity">
    <text evidence="1 7 8">Belongs to the acetokinase family.</text>
</comment>
<dbReference type="PANTHER" id="PTHR21060:SF15">
    <property type="entry name" value="ACETATE KINASE-RELATED"/>
    <property type="match status" value="1"/>
</dbReference>
<name>A0A1Q8QES6_9FIRM</name>
<dbReference type="EMBL" id="MLBF01000096">
    <property type="protein sequence ID" value="OLN25859.1"/>
    <property type="molecule type" value="Genomic_DNA"/>
</dbReference>
<comment type="function">
    <text evidence="7">Catalyzes the formation of acetyl phosphate from acetate and ATP. Can also catalyze the reverse reaction.</text>
</comment>
<feature type="binding site" evidence="7">
    <location>
        <position position="383"/>
    </location>
    <ligand>
        <name>Mg(2+)</name>
        <dbReference type="ChEBI" id="CHEBI:18420"/>
    </ligand>
</feature>
<dbReference type="GO" id="GO:0006085">
    <property type="term" value="P:acetyl-CoA biosynthetic process"/>
    <property type="evidence" value="ECO:0007669"/>
    <property type="project" value="UniProtKB-UniRule"/>
</dbReference>
<dbReference type="PANTHER" id="PTHR21060">
    <property type="entry name" value="ACETATE KINASE"/>
    <property type="match status" value="1"/>
</dbReference>
<evidence type="ECO:0000256" key="3">
    <source>
        <dbReference type="ARBA" id="ARBA00022679"/>
    </source>
</evidence>
<organism evidence="9 10">
    <name type="scientific">Desulfosporosinus metallidurans</name>
    <dbReference type="NCBI Taxonomy" id="1888891"/>
    <lineage>
        <taxon>Bacteria</taxon>
        <taxon>Bacillati</taxon>
        <taxon>Bacillota</taxon>
        <taxon>Clostridia</taxon>
        <taxon>Eubacteriales</taxon>
        <taxon>Desulfitobacteriaceae</taxon>
        <taxon>Desulfosporosinus</taxon>
    </lineage>
</organism>
<dbReference type="GO" id="GO:0000287">
    <property type="term" value="F:magnesium ion binding"/>
    <property type="evidence" value="ECO:0007669"/>
    <property type="project" value="UniProtKB-UniRule"/>
</dbReference>
<keyword evidence="6 7" id="KW-0067">ATP-binding</keyword>
<sequence length="410" mass="44173">MKVLVINCGSSSLKYQLLDMTYKSVLAQGLVERIGISGSQLTHKRGDLKKVILGGLSSHSEAISLVLESLTNPKYGVIGNLQEISAVGHRVVHGGEKYASSVLIDDAVIQAIGKYVELAPLHTPKNIDGIKACEKIMPGVPQVAVFDTAFHQTMPPKAFLYGLPYELYEKYKIRKYGFHGTSHKYVSMIAVEMLGKPLSESKIITCHLGNGSSIAAVKGGKSIETSMGFTPLEGLLMGTRSGSLDPAVVTFIMDKEKLSADQVNDYLNKKSGVLGISGVSSDFRDIEAAASQGNLRAQLALNMFAYVVKHYIGAYASVLNGVDAIVFTAGLGENSISMREEIMRDLDYLGAEIDPVKNNVRGKQVDVSKDGAACRVLVIPTNEELMIAQETVDIVRCSFNASKGRTFCAS</sequence>
<dbReference type="NCBIfam" id="TIGR00016">
    <property type="entry name" value="ackA"/>
    <property type="match status" value="1"/>
</dbReference>
<dbReference type="Gene3D" id="3.30.420.40">
    <property type="match status" value="2"/>
</dbReference>
<gene>
    <name evidence="7" type="primary">ackA</name>
    <name evidence="9" type="ORF">DSOL_5198</name>
</gene>
<keyword evidence="3 7" id="KW-0808">Transferase</keyword>
<dbReference type="InterPro" id="IPR023865">
    <property type="entry name" value="Aliphatic_acid_kinase_CS"/>
</dbReference>
<keyword evidence="7" id="KW-0460">Magnesium</keyword>
<feature type="binding site" evidence="7">
    <location>
        <begin position="207"/>
        <end position="211"/>
    </location>
    <ligand>
        <name>ATP</name>
        <dbReference type="ChEBI" id="CHEBI:30616"/>
    </ligand>
</feature>
<dbReference type="SUPFAM" id="SSF53067">
    <property type="entry name" value="Actin-like ATPase domain"/>
    <property type="match status" value="2"/>
</dbReference>
<evidence type="ECO:0000256" key="4">
    <source>
        <dbReference type="ARBA" id="ARBA00022741"/>
    </source>
</evidence>
<dbReference type="OrthoDB" id="9802453at2"/>
<feature type="binding site" evidence="7">
    <location>
        <begin position="330"/>
        <end position="334"/>
    </location>
    <ligand>
        <name>ATP</name>
        <dbReference type="ChEBI" id="CHEBI:30616"/>
    </ligand>
</feature>
<feature type="site" description="Transition state stabilizer" evidence="7">
    <location>
        <position position="240"/>
    </location>
</feature>
<dbReference type="GO" id="GO:0008776">
    <property type="term" value="F:acetate kinase activity"/>
    <property type="evidence" value="ECO:0007669"/>
    <property type="project" value="UniProtKB-UniRule"/>
</dbReference>
<dbReference type="InterPro" id="IPR004372">
    <property type="entry name" value="Ac/propionate_kinase"/>
</dbReference>
<keyword evidence="10" id="KW-1185">Reference proteome</keyword>
<dbReference type="HAMAP" id="MF_00020">
    <property type="entry name" value="Acetate_kinase"/>
    <property type="match status" value="1"/>
</dbReference>
<dbReference type="GO" id="GO:0005737">
    <property type="term" value="C:cytoplasm"/>
    <property type="evidence" value="ECO:0007669"/>
    <property type="project" value="UniProtKB-SubCell"/>
</dbReference>
<protein>
    <recommendedName>
        <fullName evidence="7">Acetate kinase</fullName>
        <ecNumber evidence="7">2.7.2.1</ecNumber>
    </recommendedName>
    <alternativeName>
        <fullName evidence="7">Acetokinase</fullName>
    </alternativeName>
</protein>
<evidence type="ECO:0000256" key="2">
    <source>
        <dbReference type="ARBA" id="ARBA00022490"/>
    </source>
</evidence>
<dbReference type="PIRSF" id="PIRSF000722">
    <property type="entry name" value="Acetate_prop_kin"/>
    <property type="match status" value="1"/>
</dbReference>
<keyword evidence="2 7" id="KW-0963">Cytoplasm</keyword>
<evidence type="ECO:0000313" key="10">
    <source>
        <dbReference type="Proteomes" id="UP000186102"/>
    </source>
</evidence>
<keyword evidence="7" id="KW-0479">Metal-binding</keyword>
<keyword evidence="4 7" id="KW-0547">Nucleotide-binding</keyword>